<sequence length="195" mass="20377">MAQTALDSAAEDPIGGPSPSLVAQEAEQRPEARKGTEPEGAVLGGPACTAAGAPGAGEPTSDSPAESHPAAVPLAAPIADAAAGVARAQQHEAQPPAYQERLQGRVQKLSAIRAQRQVRDQEADEASSCCYRSAPRFPAGRGQRLPRNVDRRAASAAVGMPPPRPPPVEPSWPMSWVTAFFARTRCCSIRDPEDT</sequence>
<feature type="compositionally biased region" description="Basic and acidic residues" evidence="1">
    <location>
        <begin position="26"/>
        <end position="37"/>
    </location>
</feature>
<proteinExistence type="predicted"/>
<accession>A0A7S0FAL1</accession>
<name>A0A7S0FAL1_9DINO</name>
<organism evidence="2">
    <name type="scientific">Pyrodinium bahamense</name>
    <dbReference type="NCBI Taxonomy" id="73915"/>
    <lineage>
        <taxon>Eukaryota</taxon>
        <taxon>Sar</taxon>
        <taxon>Alveolata</taxon>
        <taxon>Dinophyceae</taxon>
        <taxon>Gonyaulacales</taxon>
        <taxon>Pyrocystaceae</taxon>
        <taxon>Pyrodinium</taxon>
    </lineage>
</organism>
<feature type="compositionally biased region" description="Pro residues" evidence="1">
    <location>
        <begin position="160"/>
        <end position="170"/>
    </location>
</feature>
<feature type="region of interest" description="Disordered" evidence="1">
    <location>
        <begin position="135"/>
        <end position="170"/>
    </location>
</feature>
<dbReference type="AlphaFoldDB" id="A0A7S0FAL1"/>
<evidence type="ECO:0000256" key="1">
    <source>
        <dbReference type="SAM" id="MobiDB-lite"/>
    </source>
</evidence>
<dbReference type="EMBL" id="HBEG01006202">
    <property type="protein sequence ID" value="CAD8347955.1"/>
    <property type="molecule type" value="Transcribed_RNA"/>
</dbReference>
<protein>
    <submittedName>
        <fullName evidence="2">Uncharacterized protein</fullName>
    </submittedName>
</protein>
<evidence type="ECO:0000313" key="2">
    <source>
        <dbReference type="EMBL" id="CAD8347955.1"/>
    </source>
</evidence>
<feature type="region of interest" description="Disordered" evidence="1">
    <location>
        <begin position="1"/>
        <end position="76"/>
    </location>
</feature>
<gene>
    <name evidence="2" type="ORF">PBAH0796_LOCUS3694</name>
</gene>
<feature type="compositionally biased region" description="Low complexity" evidence="1">
    <location>
        <begin position="44"/>
        <end position="57"/>
    </location>
</feature>
<reference evidence="2" key="1">
    <citation type="submission" date="2021-01" db="EMBL/GenBank/DDBJ databases">
        <authorList>
            <person name="Corre E."/>
            <person name="Pelletier E."/>
            <person name="Niang G."/>
            <person name="Scheremetjew M."/>
            <person name="Finn R."/>
            <person name="Kale V."/>
            <person name="Holt S."/>
            <person name="Cochrane G."/>
            <person name="Meng A."/>
            <person name="Brown T."/>
            <person name="Cohen L."/>
        </authorList>
    </citation>
    <scope>NUCLEOTIDE SEQUENCE</scope>
    <source>
        <strain evidence="2">Pbaha01</strain>
    </source>
</reference>